<dbReference type="Proteomes" id="UP000199561">
    <property type="component" value="Unassembled WGS sequence"/>
</dbReference>
<evidence type="ECO:0000313" key="4">
    <source>
        <dbReference type="Proteomes" id="UP000199561"/>
    </source>
</evidence>
<dbReference type="Pfam" id="PF05016">
    <property type="entry name" value="ParE_toxin"/>
    <property type="match status" value="1"/>
</dbReference>
<reference evidence="3 4" key="1">
    <citation type="submission" date="2016-10" db="EMBL/GenBank/DDBJ databases">
        <authorList>
            <person name="de Groot N.N."/>
        </authorList>
    </citation>
    <scope>NUCLEOTIDE SEQUENCE [LARGE SCALE GENOMIC DNA]</scope>
    <source>
        <strain evidence="3 4">Nm146</strain>
    </source>
</reference>
<dbReference type="EMBL" id="CAJNAP010000003">
    <property type="protein sequence ID" value="CAE6490948.1"/>
    <property type="molecule type" value="Genomic_DNA"/>
</dbReference>
<dbReference type="InterPro" id="IPR035093">
    <property type="entry name" value="RelE/ParE_toxin_dom_sf"/>
</dbReference>
<dbReference type="Proteomes" id="UP000601736">
    <property type="component" value="Unassembled WGS sequence"/>
</dbReference>
<evidence type="ECO:0000256" key="1">
    <source>
        <dbReference type="ARBA" id="ARBA00022649"/>
    </source>
</evidence>
<dbReference type="EMBL" id="FOUF01000031">
    <property type="protein sequence ID" value="SFM75132.1"/>
    <property type="molecule type" value="Genomic_DNA"/>
</dbReference>
<evidence type="ECO:0000313" key="2">
    <source>
        <dbReference type="EMBL" id="CAE6490948.1"/>
    </source>
</evidence>
<dbReference type="RefSeq" id="WP_090671540.1">
    <property type="nucleotide sequence ID" value="NZ_CAJNAP010000003.1"/>
</dbReference>
<protein>
    <submittedName>
        <fullName evidence="2">Plasmid stabilization system protein ParE</fullName>
    </submittedName>
    <submittedName>
        <fullName evidence="3">Toxin ParE1/3/4</fullName>
    </submittedName>
</protein>
<dbReference type="InterPro" id="IPR007712">
    <property type="entry name" value="RelE/ParE_toxin"/>
</dbReference>
<name>A0A1I4TEK6_9PROT</name>
<proteinExistence type="predicted"/>
<dbReference type="STRING" id="52442.SAMN05421880_13123"/>
<accession>A0A1I4TEK6</accession>
<keyword evidence="4" id="KW-1185">Reference proteome</keyword>
<keyword evidence="1" id="KW-1277">Toxin-antitoxin system</keyword>
<gene>
    <name evidence="2" type="ORF">NMYAN_110022</name>
    <name evidence="3" type="ORF">SAMN05421880_13123</name>
</gene>
<dbReference type="AlphaFoldDB" id="A0A1I4TEK6"/>
<reference evidence="2" key="2">
    <citation type="submission" date="2021-02" db="EMBL/GenBank/DDBJ databases">
        <authorList>
            <person name="Han P."/>
        </authorList>
    </citation>
    <scope>NUCLEOTIDE SEQUENCE</scope>
    <source>
        <strain evidence="2">Nitrosomonas nitrosa 18-3D</strain>
    </source>
</reference>
<evidence type="ECO:0000313" key="3">
    <source>
        <dbReference type="EMBL" id="SFM75132.1"/>
    </source>
</evidence>
<sequence>MKNYEVYLTPDAIKDLTDIYEYITEKSELPEVAWAYLEKLRQKCHGLRTTPLIGQQRNDLRKNLRIIAIDKNAVVAFEINEDKQIVTILNIFYGGRDYETIMGSETPRKDDELDT</sequence>
<dbReference type="Gene3D" id="3.30.2310.20">
    <property type="entry name" value="RelE-like"/>
    <property type="match status" value="1"/>
</dbReference>
<organism evidence="3 4">
    <name type="scientific">Nitrosomonas nitrosa</name>
    <dbReference type="NCBI Taxonomy" id="52442"/>
    <lineage>
        <taxon>Bacteria</taxon>
        <taxon>Pseudomonadati</taxon>
        <taxon>Pseudomonadota</taxon>
        <taxon>Betaproteobacteria</taxon>
        <taxon>Nitrosomonadales</taxon>
        <taxon>Nitrosomonadaceae</taxon>
        <taxon>Nitrosomonas</taxon>
    </lineage>
</organism>